<feature type="domain" description="Carrier" evidence="4">
    <location>
        <begin position="974"/>
        <end position="1049"/>
    </location>
</feature>
<evidence type="ECO:0000256" key="2">
    <source>
        <dbReference type="ARBA" id="ARBA00022450"/>
    </source>
</evidence>
<dbReference type="InterPro" id="IPR020806">
    <property type="entry name" value="PKS_PP-bd"/>
</dbReference>
<dbReference type="InterPro" id="IPR006162">
    <property type="entry name" value="Ppantetheine_attach_site"/>
</dbReference>
<dbReference type="GO" id="GO:0003824">
    <property type="term" value="F:catalytic activity"/>
    <property type="evidence" value="ECO:0007669"/>
    <property type="project" value="InterPro"/>
</dbReference>
<evidence type="ECO:0000313" key="6">
    <source>
        <dbReference type="Proteomes" id="UP001218638"/>
    </source>
</evidence>
<dbReference type="InterPro" id="IPR001242">
    <property type="entry name" value="Condensation_dom"/>
</dbReference>
<dbReference type="RefSeq" id="WP_330930239.1">
    <property type="nucleotide sequence ID" value="NZ_CP119075.1"/>
</dbReference>
<dbReference type="Pfam" id="PF00501">
    <property type="entry name" value="AMP-binding"/>
    <property type="match status" value="1"/>
</dbReference>
<evidence type="ECO:0000259" key="4">
    <source>
        <dbReference type="PROSITE" id="PS50075"/>
    </source>
</evidence>
<dbReference type="Gene3D" id="3.40.50.1820">
    <property type="entry name" value="alpha/beta hydrolase"/>
    <property type="match status" value="1"/>
</dbReference>
<dbReference type="Gene3D" id="3.30.559.10">
    <property type="entry name" value="Chloramphenicol acetyltransferase-like domain"/>
    <property type="match status" value="1"/>
</dbReference>
<dbReference type="SUPFAM" id="SSF47336">
    <property type="entry name" value="ACP-like"/>
    <property type="match status" value="1"/>
</dbReference>
<dbReference type="FunFam" id="3.40.50.12780:FF:000012">
    <property type="entry name" value="Non-ribosomal peptide synthetase"/>
    <property type="match status" value="1"/>
</dbReference>
<dbReference type="SUPFAM" id="SSF56801">
    <property type="entry name" value="Acetyl-CoA synthetase-like"/>
    <property type="match status" value="1"/>
</dbReference>
<protein>
    <submittedName>
        <fullName evidence="5">Amino acid adenylation domain-containing protein</fullName>
    </submittedName>
</protein>
<dbReference type="GO" id="GO:0031177">
    <property type="term" value="F:phosphopantetheine binding"/>
    <property type="evidence" value="ECO:0007669"/>
    <property type="project" value="InterPro"/>
</dbReference>
<dbReference type="GO" id="GO:0043041">
    <property type="term" value="P:amino acid activation for nonribosomal peptide biosynthetic process"/>
    <property type="evidence" value="ECO:0007669"/>
    <property type="project" value="TreeGrafter"/>
</dbReference>
<keyword evidence="3" id="KW-0597">Phosphoprotein</keyword>
<sequence length="1079" mass="118310">MELKLSPHQERIWFIDHFERGQVYPHPPVYHNLPLVIRGKGNIPAAMARAALERIVSRHEVLRTRIVERAVPATQTIAPESTFPWQETTLERDTSEASVIAHLVAANLVPFQLDRQPLLRSEFVRCGDCNPDYWWLITLHHVIADRPTLRFLAEEIGGALGGAAPVSPDFHYPDYVEWQRELPPDAMEPLLFHWKWQLRGRIPPLELPTARPRVAVHTFTGARHTFTWSAATTAILRTMATSRQTTLSAVALALFTVLLHRYARQDEIVIGTSAPNRRPPGTAGLMGPVANLVVLRSQLAGNPAWTDFLTVFAHTLSDALEHQEMPFDSLVRALNPAKDMSRTALFDVLATVDETPLPAFELGAELGSGHMLDLNLGQGKYDLALHLQIQADETIAGTLTYNTDLHDEGFVTQLARHLERLAQAVAAAPTTGIAELPLLDDAEKQQLRHAFNDSAAAAPRDETLASLFAAQIAAHPDHTALTCGDVQLTYRELDQRANQLAHHLQSQLVAPNQLVAVALDRSPALIIALLGVLKAGAGYLPLDPDHPLDRITFTLEDAAVRHLITTETLAERIRPPASVSAITLLDRQAEQLSALATTAPEVASRPAHLAYCIYTSGSTGRPKGALIEHRQVVRLLCNDRSAFDFQASDVWTLFHSACFDFSVWEMYGALLFGGRLVIVPADTARDPAAFATLLATQGVTILNQTPSAFRQLSAELARRQHPALALRLVIFGGEALAPLHLRDFAAAYPDVDLINMYGITETTVHVTYHRITPDDIAENRPIIGRPIPTTTTLIMDERSQLVPLGVPGEICVGGEGLARGYLRREELTREKFIAHPYEPGQRLYRSGDLGRLQADGTMLHLGRIDDQVQVRGFRVELGEIQTRLLQHPAVTAAEVVARDRKDGTTELVSYLVAKTAVTTAALRHHVADTLPDYMVPNTFVLLETMPVTVNGKIDRRALPDPAESLTASGPVFSPPVGDVECFLADTFAALLSVENVGRDHHFFELGGHSLLAAQLVSRLRERFHVEIPLRHVFESPSVAALATVITSARSSVTASATDSPTAIPRAARRVAAPAALTES</sequence>
<dbReference type="InterPro" id="IPR029058">
    <property type="entry name" value="AB_hydrolase_fold"/>
</dbReference>
<dbReference type="CDD" id="cd19531">
    <property type="entry name" value="LCL_NRPS-like"/>
    <property type="match status" value="1"/>
</dbReference>
<name>A0AAE9ZYH9_9BACT</name>
<proteinExistence type="predicted"/>
<evidence type="ECO:0000256" key="3">
    <source>
        <dbReference type="ARBA" id="ARBA00022553"/>
    </source>
</evidence>
<dbReference type="NCBIfam" id="TIGR01733">
    <property type="entry name" value="AA-adenyl-dom"/>
    <property type="match status" value="1"/>
</dbReference>
<dbReference type="InterPro" id="IPR023213">
    <property type="entry name" value="CAT-like_dom_sf"/>
</dbReference>
<accession>A0AAE9ZYH9</accession>
<dbReference type="Gene3D" id="2.30.38.10">
    <property type="entry name" value="Luciferase, Domain 3"/>
    <property type="match status" value="1"/>
</dbReference>
<dbReference type="Gene3D" id="3.40.50.980">
    <property type="match status" value="2"/>
</dbReference>
<reference evidence="5" key="1">
    <citation type="submission" date="2023-03" db="EMBL/GenBank/DDBJ databases">
        <title>Lomoglobus Profundus gen. nov., sp. nov., a novel member of the phylum Verrucomicrobia, isolated from deep-marine sediment of South China Sea.</title>
        <authorList>
            <person name="Ahmad T."/>
            <person name="Ishaq S.E."/>
            <person name="Wang F."/>
        </authorList>
    </citation>
    <scope>NUCLEOTIDE SEQUENCE</scope>
    <source>
        <strain evidence="5">LMO-M01</strain>
    </source>
</reference>
<keyword evidence="2" id="KW-0596">Phosphopantetheine</keyword>
<dbReference type="FunFam" id="3.40.50.980:FF:000001">
    <property type="entry name" value="Non-ribosomal peptide synthetase"/>
    <property type="match status" value="1"/>
</dbReference>
<dbReference type="FunFam" id="3.40.50.980:FF:000002">
    <property type="entry name" value="Enterobactin synthetase component F"/>
    <property type="match status" value="1"/>
</dbReference>
<dbReference type="AlphaFoldDB" id="A0AAE9ZYH9"/>
<dbReference type="SMART" id="SM00823">
    <property type="entry name" value="PKS_PP"/>
    <property type="match status" value="1"/>
</dbReference>
<dbReference type="PROSITE" id="PS00012">
    <property type="entry name" value="PHOSPHOPANTETHEINE"/>
    <property type="match status" value="1"/>
</dbReference>
<dbReference type="InterPro" id="IPR025110">
    <property type="entry name" value="AMP-bd_C"/>
</dbReference>
<dbReference type="Proteomes" id="UP001218638">
    <property type="component" value="Chromosome"/>
</dbReference>
<dbReference type="GO" id="GO:0044550">
    <property type="term" value="P:secondary metabolite biosynthetic process"/>
    <property type="evidence" value="ECO:0007669"/>
    <property type="project" value="UniProtKB-ARBA"/>
</dbReference>
<dbReference type="InterPro" id="IPR045851">
    <property type="entry name" value="AMP-bd_C_sf"/>
</dbReference>
<dbReference type="CDD" id="cd17643">
    <property type="entry name" value="A_NRPS_Cytc1-like"/>
    <property type="match status" value="1"/>
</dbReference>
<dbReference type="SUPFAM" id="SSF52777">
    <property type="entry name" value="CoA-dependent acyltransferases"/>
    <property type="match status" value="2"/>
</dbReference>
<dbReference type="Pfam" id="PF13193">
    <property type="entry name" value="AMP-binding_C"/>
    <property type="match status" value="1"/>
</dbReference>
<dbReference type="PROSITE" id="PS50075">
    <property type="entry name" value="CARRIER"/>
    <property type="match status" value="1"/>
</dbReference>
<dbReference type="Gene3D" id="3.30.559.30">
    <property type="entry name" value="Nonribosomal peptide synthetase, condensation domain"/>
    <property type="match status" value="1"/>
</dbReference>
<dbReference type="FunFam" id="3.30.300.30:FF:000010">
    <property type="entry name" value="Enterobactin synthetase component F"/>
    <property type="match status" value="1"/>
</dbReference>
<dbReference type="Pfam" id="PF00668">
    <property type="entry name" value="Condensation"/>
    <property type="match status" value="1"/>
</dbReference>
<dbReference type="Gene3D" id="3.30.300.30">
    <property type="match status" value="1"/>
</dbReference>
<dbReference type="GO" id="GO:0005737">
    <property type="term" value="C:cytoplasm"/>
    <property type="evidence" value="ECO:0007669"/>
    <property type="project" value="TreeGrafter"/>
</dbReference>
<keyword evidence="6" id="KW-1185">Reference proteome</keyword>
<dbReference type="InterPro" id="IPR010071">
    <property type="entry name" value="AA_adenyl_dom"/>
</dbReference>
<comment type="cofactor">
    <cofactor evidence="1">
        <name>pantetheine 4'-phosphate</name>
        <dbReference type="ChEBI" id="CHEBI:47942"/>
    </cofactor>
</comment>
<dbReference type="EMBL" id="CP119075">
    <property type="protein sequence ID" value="WED65709.1"/>
    <property type="molecule type" value="Genomic_DNA"/>
</dbReference>
<evidence type="ECO:0000256" key="1">
    <source>
        <dbReference type="ARBA" id="ARBA00001957"/>
    </source>
</evidence>
<dbReference type="InterPro" id="IPR036736">
    <property type="entry name" value="ACP-like_sf"/>
</dbReference>
<dbReference type="InterPro" id="IPR009081">
    <property type="entry name" value="PP-bd_ACP"/>
</dbReference>
<dbReference type="FunFam" id="1.10.1200.10:FF:000016">
    <property type="entry name" value="Non-ribosomal peptide synthase"/>
    <property type="match status" value="1"/>
</dbReference>
<evidence type="ECO:0000313" key="5">
    <source>
        <dbReference type="EMBL" id="WED65709.1"/>
    </source>
</evidence>
<dbReference type="GO" id="GO:0072330">
    <property type="term" value="P:monocarboxylic acid biosynthetic process"/>
    <property type="evidence" value="ECO:0007669"/>
    <property type="project" value="UniProtKB-ARBA"/>
</dbReference>
<dbReference type="PANTHER" id="PTHR45527">
    <property type="entry name" value="NONRIBOSOMAL PEPTIDE SYNTHETASE"/>
    <property type="match status" value="1"/>
</dbReference>
<gene>
    <name evidence="5" type="ORF">PXH66_02465</name>
</gene>
<dbReference type="PANTHER" id="PTHR45527:SF1">
    <property type="entry name" value="FATTY ACID SYNTHASE"/>
    <property type="match status" value="1"/>
</dbReference>
<dbReference type="KEGG" id="slom:PXH66_02465"/>
<dbReference type="InterPro" id="IPR000873">
    <property type="entry name" value="AMP-dep_synth/lig_dom"/>
</dbReference>
<organism evidence="5 6">
    <name type="scientific">Synoicihabitans lomoniglobus</name>
    <dbReference type="NCBI Taxonomy" id="2909285"/>
    <lineage>
        <taxon>Bacteria</taxon>
        <taxon>Pseudomonadati</taxon>
        <taxon>Verrucomicrobiota</taxon>
        <taxon>Opitutia</taxon>
        <taxon>Opitutales</taxon>
        <taxon>Opitutaceae</taxon>
        <taxon>Synoicihabitans</taxon>
    </lineage>
</organism>
<dbReference type="Pfam" id="PF00550">
    <property type="entry name" value="PP-binding"/>
    <property type="match status" value="1"/>
</dbReference>